<proteinExistence type="inferred from homology"/>
<dbReference type="SUPFAM" id="SSF54637">
    <property type="entry name" value="Thioesterase/thiol ester dehydrase-isomerase"/>
    <property type="match status" value="1"/>
</dbReference>
<gene>
    <name evidence="4" type="ORF">O4U47_27985</name>
</gene>
<dbReference type="InterPro" id="IPR050563">
    <property type="entry name" value="4-hydroxybenzoyl-CoA_TE"/>
</dbReference>
<dbReference type="RefSeq" id="WP_270680976.1">
    <property type="nucleotide sequence ID" value="NZ_JAQFWP010000082.1"/>
</dbReference>
<comment type="caution">
    <text evidence="4">The sequence shown here is derived from an EMBL/GenBank/DDBJ whole genome shotgun (WGS) entry which is preliminary data.</text>
</comment>
<keyword evidence="5" id="KW-1185">Reference proteome</keyword>
<sequence length="145" mass="15374">MRLRVPFSDVDMHGNMHNGRYVAYAEDAVNEFLREAGLSPHFDPSSARAAYHVKKVEVVYERPLRFGDPAEISAHVARIGRTSLTFAVVAHGGDAPGGAAARAEVVWVCVDPDTRRPVPVPEPTAAALRAASGAGADSGAEEGRA</sequence>
<evidence type="ECO:0000256" key="2">
    <source>
        <dbReference type="ARBA" id="ARBA00022801"/>
    </source>
</evidence>
<dbReference type="EMBL" id="JAQFWP010000082">
    <property type="protein sequence ID" value="MDA2808381.1"/>
    <property type="molecule type" value="Genomic_DNA"/>
</dbReference>
<feature type="compositionally biased region" description="Low complexity" evidence="3">
    <location>
        <begin position="123"/>
        <end position="138"/>
    </location>
</feature>
<comment type="similarity">
    <text evidence="1">Belongs to the 4-hydroxybenzoyl-CoA thioesterase family.</text>
</comment>
<dbReference type="PANTHER" id="PTHR31793:SF27">
    <property type="entry name" value="NOVEL THIOESTERASE SUPERFAMILY DOMAIN AND SAPOSIN A-TYPE DOMAIN CONTAINING PROTEIN (0610012H03RIK)"/>
    <property type="match status" value="1"/>
</dbReference>
<dbReference type="InterPro" id="IPR029069">
    <property type="entry name" value="HotDog_dom_sf"/>
</dbReference>
<keyword evidence="2" id="KW-0378">Hydrolase</keyword>
<name>A0ABT4TUJ7_9ACTN</name>
<dbReference type="Pfam" id="PF13279">
    <property type="entry name" value="4HBT_2"/>
    <property type="match status" value="1"/>
</dbReference>
<dbReference type="Gene3D" id="3.10.129.10">
    <property type="entry name" value="Hotdog Thioesterase"/>
    <property type="match status" value="1"/>
</dbReference>
<evidence type="ECO:0000313" key="4">
    <source>
        <dbReference type="EMBL" id="MDA2808381.1"/>
    </source>
</evidence>
<dbReference type="PANTHER" id="PTHR31793">
    <property type="entry name" value="4-HYDROXYBENZOYL-COA THIOESTERASE FAMILY MEMBER"/>
    <property type="match status" value="1"/>
</dbReference>
<feature type="region of interest" description="Disordered" evidence="3">
    <location>
        <begin position="118"/>
        <end position="145"/>
    </location>
</feature>
<accession>A0ABT4TUJ7</accession>
<protein>
    <submittedName>
        <fullName evidence="4">Thioesterase family protein</fullName>
    </submittedName>
</protein>
<dbReference type="CDD" id="cd00586">
    <property type="entry name" value="4HBT"/>
    <property type="match status" value="1"/>
</dbReference>
<evidence type="ECO:0000313" key="5">
    <source>
        <dbReference type="Proteomes" id="UP001165685"/>
    </source>
</evidence>
<evidence type="ECO:0000256" key="3">
    <source>
        <dbReference type="SAM" id="MobiDB-lite"/>
    </source>
</evidence>
<organism evidence="4 5">
    <name type="scientific">Nocardiopsis suaedae</name>
    <dbReference type="NCBI Taxonomy" id="3018444"/>
    <lineage>
        <taxon>Bacteria</taxon>
        <taxon>Bacillati</taxon>
        <taxon>Actinomycetota</taxon>
        <taxon>Actinomycetes</taxon>
        <taxon>Streptosporangiales</taxon>
        <taxon>Nocardiopsidaceae</taxon>
        <taxon>Nocardiopsis</taxon>
    </lineage>
</organism>
<dbReference type="Proteomes" id="UP001165685">
    <property type="component" value="Unassembled WGS sequence"/>
</dbReference>
<evidence type="ECO:0000256" key="1">
    <source>
        <dbReference type="ARBA" id="ARBA00005953"/>
    </source>
</evidence>
<reference evidence="4" key="1">
    <citation type="submission" date="2023-01" db="EMBL/GenBank/DDBJ databases">
        <title>Draft genome sequence of Nocardiopsis sp. LSu2-4 isolated from halophytes.</title>
        <authorList>
            <person name="Duangmal K."/>
            <person name="Chantavorakit T."/>
        </authorList>
    </citation>
    <scope>NUCLEOTIDE SEQUENCE</scope>
    <source>
        <strain evidence="4">LSu2-4</strain>
    </source>
</reference>